<organism evidence="3 4">
    <name type="scientific">Paraburkholderia lycopersici</name>
    <dbReference type="NCBI Taxonomy" id="416944"/>
    <lineage>
        <taxon>Bacteria</taxon>
        <taxon>Pseudomonadati</taxon>
        <taxon>Pseudomonadota</taxon>
        <taxon>Betaproteobacteria</taxon>
        <taxon>Burkholderiales</taxon>
        <taxon>Burkholderiaceae</taxon>
        <taxon>Paraburkholderia</taxon>
    </lineage>
</organism>
<dbReference type="PROSITE" id="PS51708">
    <property type="entry name" value="CHAD"/>
    <property type="match status" value="1"/>
</dbReference>
<dbReference type="STRING" id="416944.SAMN05421548_1507"/>
<dbReference type="PANTHER" id="PTHR39339:SF1">
    <property type="entry name" value="CHAD DOMAIN-CONTAINING PROTEIN"/>
    <property type="match status" value="1"/>
</dbReference>
<dbReference type="AlphaFoldDB" id="A0A1G7CZZ2"/>
<dbReference type="Proteomes" id="UP000198908">
    <property type="component" value="Unassembled WGS sequence"/>
</dbReference>
<protein>
    <submittedName>
        <fullName evidence="3">CHAD domain-containing protein</fullName>
    </submittedName>
</protein>
<dbReference type="InterPro" id="IPR038186">
    <property type="entry name" value="CHAD_dom_sf"/>
</dbReference>
<dbReference type="RefSeq" id="WP_245747109.1">
    <property type="nucleotide sequence ID" value="NZ_FMYQ01000050.1"/>
</dbReference>
<keyword evidence="4" id="KW-1185">Reference proteome</keyword>
<dbReference type="SMART" id="SM00880">
    <property type="entry name" value="CHAD"/>
    <property type="match status" value="1"/>
</dbReference>
<proteinExistence type="predicted"/>
<dbReference type="Pfam" id="PF05235">
    <property type="entry name" value="CHAD"/>
    <property type="match status" value="1"/>
</dbReference>
<evidence type="ECO:0000259" key="2">
    <source>
        <dbReference type="PROSITE" id="PS51708"/>
    </source>
</evidence>
<dbReference type="Gene3D" id="1.40.20.10">
    <property type="entry name" value="CHAD domain"/>
    <property type="match status" value="1"/>
</dbReference>
<reference evidence="4" key="1">
    <citation type="submission" date="2016-09" db="EMBL/GenBank/DDBJ databases">
        <authorList>
            <person name="Varghese N."/>
            <person name="Submissions S."/>
        </authorList>
    </citation>
    <scope>NUCLEOTIDE SEQUENCE [LARGE SCALE GENOMIC DNA]</scope>
    <source>
        <strain evidence="4">TNe-862</strain>
    </source>
</reference>
<feature type="compositionally biased region" description="Basic and acidic residues" evidence="1">
    <location>
        <begin position="1"/>
        <end position="15"/>
    </location>
</feature>
<dbReference type="EMBL" id="FMYQ01000050">
    <property type="protein sequence ID" value="SDE44888.1"/>
    <property type="molecule type" value="Genomic_DNA"/>
</dbReference>
<dbReference type="InterPro" id="IPR007899">
    <property type="entry name" value="CHAD_dom"/>
</dbReference>
<feature type="domain" description="CHAD" evidence="2">
    <location>
        <begin position="8"/>
        <end position="226"/>
    </location>
</feature>
<gene>
    <name evidence="3" type="ORF">SAMN05421548_1507</name>
</gene>
<accession>A0A1G7CZZ2</accession>
<feature type="region of interest" description="Disordered" evidence="1">
    <location>
        <begin position="1"/>
        <end position="27"/>
    </location>
</feature>
<sequence>MDKVDTRQGSGRKDAQSQFSRHAKPLIDEALARAGSPGSDPEKLHKLRVALRRLRTLLWAWRPLLGRKLAEPQRAFLKRAASAAGEARDWDIAMALLDGKTGTKGDLAFSAERVEAARREAREDAWQTLEATDLKHALRDMLHEMNRELNTCAHRTPMKRLAHERVRLARSALRKRMRRARHAKRSDYAAWHEVRKGAKRLRYVLEFFESTLPRRELRHVKALRKL</sequence>
<name>A0A1G7CZZ2_9BURK</name>
<evidence type="ECO:0000313" key="4">
    <source>
        <dbReference type="Proteomes" id="UP000198908"/>
    </source>
</evidence>
<evidence type="ECO:0000256" key="1">
    <source>
        <dbReference type="SAM" id="MobiDB-lite"/>
    </source>
</evidence>
<dbReference type="PANTHER" id="PTHR39339">
    <property type="entry name" value="SLR1444 PROTEIN"/>
    <property type="match status" value="1"/>
</dbReference>
<evidence type="ECO:0000313" key="3">
    <source>
        <dbReference type="EMBL" id="SDE44888.1"/>
    </source>
</evidence>